<evidence type="ECO:0000313" key="3">
    <source>
        <dbReference type="Proteomes" id="UP001152888"/>
    </source>
</evidence>
<dbReference type="AlphaFoldDB" id="A0A9P0NWY0"/>
<accession>A0A9P0NWY0</accession>
<name>A0A9P0NWY0_ACAOB</name>
<proteinExistence type="predicted"/>
<gene>
    <name evidence="2" type="ORF">ACAOBT_LOCUS2132</name>
</gene>
<protein>
    <submittedName>
        <fullName evidence="2">Uncharacterized protein</fullName>
    </submittedName>
</protein>
<comment type="caution">
    <text evidence="2">The sequence shown here is derived from an EMBL/GenBank/DDBJ whole genome shotgun (WGS) entry which is preliminary data.</text>
</comment>
<sequence length="97" mass="10868">MNHSKIDTELSISAIESKNCIWNIACDEYKNRDIKNAAFLEVAAVVVHKFDRTDTSFDADEAGQENQNNEVVDLSESDADVDVEGSVKESQLRQNFT</sequence>
<organism evidence="2 3">
    <name type="scientific">Acanthoscelides obtectus</name>
    <name type="common">Bean weevil</name>
    <name type="synonym">Bruchus obtectus</name>
    <dbReference type="NCBI Taxonomy" id="200917"/>
    <lineage>
        <taxon>Eukaryota</taxon>
        <taxon>Metazoa</taxon>
        <taxon>Ecdysozoa</taxon>
        <taxon>Arthropoda</taxon>
        <taxon>Hexapoda</taxon>
        <taxon>Insecta</taxon>
        <taxon>Pterygota</taxon>
        <taxon>Neoptera</taxon>
        <taxon>Endopterygota</taxon>
        <taxon>Coleoptera</taxon>
        <taxon>Polyphaga</taxon>
        <taxon>Cucujiformia</taxon>
        <taxon>Chrysomeloidea</taxon>
        <taxon>Chrysomelidae</taxon>
        <taxon>Bruchinae</taxon>
        <taxon>Bruchini</taxon>
        <taxon>Acanthoscelides</taxon>
    </lineage>
</organism>
<reference evidence="2" key="1">
    <citation type="submission" date="2022-03" db="EMBL/GenBank/DDBJ databases">
        <authorList>
            <person name="Sayadi A."/>
        </authorList>
    </citation>
    <scope>NUCLEOTIDE SEQUENCE</scope>
</reference>
<evidence type="ECO:0000313" key="2">
    <source>
        <dbReference type="EMBL" id="CAH1957504.1"/>
    </source>
</evidence>
<dbReference type="OrthoDB" id="8038273at2759"/>
<dbReference type="Proteomes" id="UP001152888">
    <property type="component" value="Unassembled WGS sequence"/>
</dbReference>
<feature type="compositionally biased region" description="Acidic residues" evidence="1">
    <location>
        <begin position="73"/>
        <end position="83"/>
    </location>
</feature>
<feature type="region of interest" description="Disordered" evidence="1">
    <location>
        <begin position="56"/>
        <end position="97"/>
    </location>
</feature>
<dbReference type="EMBL" id="CAKOFQ010006671">
    <property type="protein sequence ID" value="CAH1957504.1"/>
    <property type="molecule type" value="Genomic_DNA"/>
</dbReference>
<keyword evidence="3" id="KW-1185">Reference proteome</keyword>
<evidence type="ECO:0000256" key="1">
    <source>
        <dbReference type="SAM" id="MobiDB-lite"/>
    </source>
</evidence>